<dbReference type="InterPro" id="IPR007070">
    <property type="entry name" value="GPI_EtnP_transferase_1"/>
</dbReference>
<feature type="transmembrane region" description="Helical" evidence="12">
    <location>
        <begin position="686"/>
        <end position="705"/>
    </location>
</feature>
<feature type="transmembrane region" description="Helical" evidence="12">
    <location>
        <begin position="548"/>
        <end position="570"/>
    </location>
</feature>
<feature type="transmembrane region" description="Helical" evidence="12">
    <location>
        <begin position="624"/>
        <end position="642"/>
    </location>
</feature>
<comment type="caution">
    <text evidence="14">The sequence shown here is derived from an EMBL/GenBank/DDBJ whole genome shotgun (WGS) entry which is preliminary data.</text>
</comment>
<evidence type="ECO:0000313" key="14">
    <source>
        <dbReference type="EMBL" id="KAL0485885.1"/>
    </source>
</evidence>
<name>A0AAW2Z8Y0_9EUKA</name>
<evidence type="ECO:0000256" key="2">
    <source>
        <dbReference type="ARBA" id="ARBA00004687"/>
    </source>
</evidence>
<keyword evidence="9 12" id="KW-1133">Transmembrane helix</keyword>
<evidence type="ECO:0000256" key="3">
    <source>
        <dbReference type="ARBA" id="ARBA00008400"/>
    </source>
</evidence>
<dbReference type="Proteomes" id="UP001431209">
    <property type="component" value="Unassembled WGS sequence"/>
</dbReference>
<dbReference type="PANTHER" id="PTHR12250:SF0">
    <property type="entry name" value="GPI ETHANOLAMINE PHOSPHATE TRANSFERASE 1"/>
    <property type="match status" value="1"/>
</dbReference>
<dbReference type="AlphaFoldDB" id="A0AAW2Z8Y0"/>
<evidence type="ECO:0000256" key="12">
    <source>
        <dbReference type="RuleBase" id="RU367138"/>
    </source>
</evidence>
<dbReference type="SUPFAM" id="SSF53649">
    <property type="entry name" value="Alkaline phosphatase-like"/>
    <property type="match status" value="1"/>
</dbReference>
<evidence type="ECO:0000256" key="10">
    <source>
        <dbReference type="ARBA" id="ARBA00023136"/>
    </source>
</evidence>
<evidence type="ECO:0000256" key="9">
    <source>
        <dbReference type="ARBA" id="ARBA00022989"/>
    </source>
</evidence>
<evidence type="ECO:0000256" key="4">
    <source>
        <dbReference type="ARBA" id="ARBA00020831"/>
    </source>
</evidence>
<comment type="caution">
    <text evidence="12">Lacks conserved residue(s) required for the propagation of feature annotation.</text>
</comment>
<reference evidence="14 15" key="1">
    <citation type="submission" date="2024-03" db="EMBL/GenBank/DDBJ databases">
        <title>The Acrasis kona genome and developmental transcriptomes reveal deep origins of eukaryotic multicellular pathways.</title>
        <authorList>
            <person name="Sheikh S."/>
            <person name="Fu C.-J."/>
            <person name="Brown M.W."/>
            <person name="Baldauf S.L."/>
        </authorList>
    </citation>
    <scope>NUCLEOTIDE SEQUENCE [LARGE SCALE GENOMIC DNA]</scope>
    <source>
        <strain evidence="14 15">ATCC MYA-3509</strain>
    </source>
</reference>
<sequence length="921" mass="104123">MYSIIDIYFRSPIVRTTENFNLESVLKEVSPNLSEAPKKPPADRVVFIVSDGLRADAFFEIHNNKSSAPYLRSIVEGVGSWGISHTRMPTESRPCHVAMFAGFYEDVSAVTTGWQENVVQFDSVFNQSNYVLQIGSPDVVKMFRSDHVESLYYEPELEDFASADPSKLDGWVFERVGSIFAKQNASDEYEPIRQKLRNQKDRVVIFLHLLGADLAGHAYKPATQAYRETLNYVDQGVQKLEKQIKDFYNDDGRTAFIFTADHGMSNRGSHGDGDPDCTRTPLLCWGSGIRRGDEPIGKKVIDSQSNNDRQAYDKEGDMMKKQWRLDIDQRRDIEQADMCALLSCLLGTPIPGNNIGTVPVGHIDEDDFSLALHLFANARQMLQQFQTKELVKKTNTSPRFFVPYGAPLSIGHEHLVLDGIKNHIRNRQYQKAQLASLDLIEKAKQGFDYYQKYDWTFLMSVVTLGYIGWMLYLMCFILSHYTTVKQEKLNKMTSIFIDVFTVIAGCALTAYLYANFAAETFYAYCFFPLVFYNQIFKQSSLLKNFLKNVSFTSLSVTVLLCLIGLEVMVYGYYRRQIFSVCFLLVGIAPALIVDMTFQSRFGWLVACIFASLFTLSDVSLQSNSLWVVVGGAWIVLKQLIWNNYTESKRSKSQYVLFYVQLFLIGASSFIVYSTDASLAMKTGLPLFNQYASILITLTSALLPLLSSNHYKVRIQSVFMGFAAPMILLSVKYEVLFYSSLEMFVYNWIKREVKARESSSGVGERAVQHQDVTSAMFYIFLFNVGFFGTGNLATIASFELGSVYRFVTVFAPFVMTALLLFKIIIPLISVTAAYGTLLRVTRAPQYGGFFLVLALLNVMTINFFFLVSTEGSWLDIGNGISRFGIGNAMIIVLLVLLGVSQVYTHNVEKTDTSNNVKKIKRT</sequence>
<dbReference type="EMBL" id="JAOPGA020001179">
    <property type="protein sequence ID" value="KAL0485885.1"/>
    <property type="molecule type" value="Genomic_DNA"/>
</dbReference>
<keyword evidence="8 12" id="KW-0256">Endoplasmic reticulum</keyword>
<comment type="similarity">
    <text evidence="3 12">Belongs to the PIGG/PIGN/PIGO family. PIGN subfamily.</text>
</comment>
<proteinExistence type="inferred from homology"/>
<dbReference type="GO" id="GO:0006506">
    <property type="term" value="P:GPI anchor biosynthetic process"/>
    <property type="evidence" value="ECO:0007669"/>
    <property type="project" value="UniProtKB-KW"/>
</dbReference>
<dbReference type="InterPro" id="IPR002591">
    <property type="entry name" value="Phosphodiest/P_Trfase"/>
</dbReference>
<dbReference type="GO" id="GO:0051377">
    <property type="term" value="F:mannose-ethanolamine phosphotransferase activity"/>
    <property type="evidence" value="ECO:0007669"/>
    <property type="project" value="UniProtKB-UniRule"/>
</dbReference>
<keyword evidence="7 12" id="KW-0812">Transmembrane</keyword>
<feature type="transmembrane region" description="Helical" evidence="12">
    <location>
        <begin position="809"/>
        <end position="833"/>
    </location>
</feature>
<keyword evidence="5 12" id="KW-0337">GPI-anchor biosynthesis</keyword>
<dbReference type="Gene3D" id="3.40.720.10">
    <property type="entry name" value="Alkaline Phosphatase, subunit A"/>
    <property type="match status" value="1"/>
</dbReference>
<evidence type="ECO:0000256" key="1">
    <source>
        <dbReference type="ARBA" id="ARBA00004477"/>
    </source>
</evidence>
<feature type="transmembrane region" description="Helical" evidence="12">
    <location>
        <begin position="878"/>
        <end position="902"/>
    </location>
</feature>
<dbReference type="CDD" id="cd16020">
    <property type="entry name" value="GPI_EPT_1"/>
    <property type="match status" value="1"/>
</dbReference>
<keyword evidence="11" id="KW-0325">Glycoprotein</keyword>
<dbReference type="GO" id="GO:0005789">
    <property type="term" value="C:endoplasmic reticulum membrane"/>
    <property type="evidence" value="ECO:0007669"/>
    <property type="project" value="UniProtKB-SubCell"/>
</dbReference>
<feature type="transmembrane region" description="Helical" evidence="12">
    <location>
        <begin position="493"/>
        <end position="514"/>
    </location>
</feature>
<comment type="function">
    <text evidence="12">Ethanolamine phosphate transferase involved in glycosylphosphatidylinositol-anchor biosynthesis. Transfers ethanolamine phosphate to the first alpha-1,4-linked mannose of the glycosylphosphatidylinositol precursor of GPI-anchor.</text>
</comment>
<accession>A0AAW2Z8Y0</accession>
<dbReference type="InterPro" id="IPR017850">
    <property type="entry name" value="Alkaline_phosphatase_core_sf"/>
</dbReference>
<feature type="transmembrane region" description="Helical" evidence="12">
    <location>
        <begin position="455"/>
        <end position="481"/>
    </location>
</feature>
<dbReference type="Pfam" id="PF01663">
    <property type="entry name" value="Phosphodiest"/>
    <property type="match status" value="1"/>
</dbReference>
<evidence type="ECO:0000256" key="7">
    <source>
        <dbReference type="ARBA" id="ARBA00022692"/>
    </source>
</evidence>
<evidence type="ECO:0000313" key="15">
    <source>
        <dbReference type="Proteomes" id="UP001431209"/>
    </source>
</evidence>
<feature type="transmembrane region" description="Helical" evidence="12">
    <location>
        <begin position="654"/>
        <end position="674"/>
    </location>
</feature>
<feature type="transmembrane region" description="Helical" evidence="12">
    <location>
        <begin position="845"/>
        <end position="866"/>
    </location>
</feature>
<feature type="transmembrane region" description="Helical" evidence="12">
    <location>
        <begin position="774"/>
        <end position="797"/>
    </location>
</feature>
<organism evidence="14 15">
    <name type="scientific">Acrasis kona</name>
    <dbReference type="NCBI Taxonomy" id="1008807"/>
    <lineage>
        <taxon>Eukaryota</taxon>
        <taxon>Discoba</taxon>
        <taxon>Heterolobosea</taxon>
        <taxon>Tetramitia</taxon>
        <taxon>Eutetramitia</taxon>
        <taxon>Acrasidae</taxon>
        <taxon>Acrasis</taxon>
    </lineage>
</organism>
<dbReference type="InterPro" id="IPR037671">
    <property type="entry name" value="PIGN_N"/>
</dbReference>
<feature type="transmembrane region" description="Helical" evidence="12">
    <location>
        <begin position="576"/>
        <end position="594"/>
    </location>
</feature>
<comment type="subcellular location">
    <subcellularLocation>
        <location evidence="1 12">Endoplasmic reticulum membrane</location>
        <topology evidence="1 12">Multi-pass membrane protein</topology>
    </subcellularLocation>
</comment>
<evidence type="ECO:0000256" key="6">
    <source>
        <dbReference type="ARBA" id="ARBA00022679"/>
    </source>
</evidence>
<dbReference type="PANTHER" id="PTHR12250">
    <property type="entry name" value="PHOSPHATIDYLINOSITOL GLYCAN, CLASS N"/>
    <property type="match status" value="1"/>
</dbReference>
<dbReference type="EC" id="2.-.-.-" evidence="12"/>
<evidence type="ECO:0000256" key="5">
    <source>
        <dbReference type="ARBA" id="ARBA00022502"/>
    </source>
</evidence>
<evidence type="ECO:0000256" key="11">
    <source>
        <dbReference type="ARBA" id="ARBA00023180"/>
    </source>
</evidence>
<comment type="pathway">
    <text evidence="2 12">Glycolipid biosynthesis; glycosylphosphatidylinositol-anchor biosynthesis.</text>
</comment>
<keyword evidence="6 12" id="KW-0808">Transferase</keyword>
<protein>
    <recommendedName>
        <fullName evidence="4 12">GPI ethanolamine phosphate transferase 1</fullName>
        <ecNumber evidence="12">2.-.-.-</ecNumber>
    </recommendedName>
</protein>
<dbReference type="Pfam" id="PF04987">
    <property type="entry name" value="PigN"/>
    <property type="match status" value="1"/>
</dbReference>
<evidence type="ECO:0000259" key="13">
    <source>
        <dbReference type="Pfam" id="PF04987"/>
    </source>
</evidence>
<dbReference type="InterPro" id="IPR017852">
    <property type="entry name" value="GPI_EtnP_transferase_1_C"/>
</dbReference>
<keyword evidence="10 12" id="KW-0472">Membrane</keyword>
<keyword evidence="15" id="KW-1185">Reference proteome</keyword>
<gene>
    <name evidence="14" type="ORF">AKO1_002157</name>
</gene>
<evidence type="ECO:0000256" key="8">
    <source>
        <dbReference type="ARBA" id="ARBA00022824"/>
    </source>
</evidence>
<feature type="domain" description="GPI ethanolamine phosphate transferase 1 C-terminal" evidence="13">
    <location>
        <begin position="445"/>
        <end position="871"/>
    </location>
</feature>